<keyword evidence="5" id="KW-0408">Iron</keyword>
<comment type="cofactor">
    <cofactor evidence="1">
        <name>[4Fe-4S] cluster</name>
        <dbReference type="ChEBI" id="CHEBI:49883"/>
    </cofactor>
</comment>
<dbReference type="Pfam" id="PF04055">
    <property type="entry name" value="Radical_SAM"/>
    <property type="match status" value="1"/>
</dbReference>
<proteinExistence type="predicted"/>
<evidence type="ECO:0000259" key="7">
    <source>
        <dbReference type="PROSITE" id="PS51918"/>
    </source>
</evidence>
<gene>
    <name evidence="8" type="ORF">DCCM_4891</name>
</gene>
<keyword evidence="3" id="KW-0949">S-adenosyl-L-methionine</keyword>
<dbReference type="PANTHER" id="PTHR43787">
    <property type="entry name" value="FEMO COFACTOR BIOSYNTHESIS PROTEIN NIFB-RELATED"/>
    <property type="match status" value="1"/>
</dbReference>
<dbReference type="SUPFAM" id="SSF102114">
    <property type="entry name" value="Radical SAM enzymes"/>
    <property type="match status" value="1"/>
</dbReference>
<dbReference type="CDD" id="cd01335">
    <property type="entry name" value="Radical_SAM"/>
    <property type="match status" value="1"/>
</dbReference>
<dbReference type="Proteomes" id="UP000239549">
    <property type="component" value="Unassembled WGS sequence"/>
</dbReference>
<dbReference type="InterPro" id="IPR007197">
    <property type="entry name" value="rSAM"/>
</dbReference>
<evidence type="ECO:0000256" key="1">
    <source>
        <dbReference type="ARBA" id="ARBA00001966"/>
    </source>
</evidence>
<keyword evidence="9" id="KW-1185">Reference proteome</keyword>
<dbReference type="PANTHER" id="PTHR43787:SF3">
    <property type="entry name" value="ARYLSULFATASE REGULATORY PROTEIN"/>
    <property type="match status" value="1"/>
</dbReference>
<dbReference type="InterPro" id="IPR013785">
    <property type="entry name" value="Aldolase_TIM"/>
</dbReference>
<dbReference type="InterPro" id="IPR023867">
    <property type="entry name" value="Sulphatase_maturase_rSAM"/>
</dbReference>
<accession>A0A2L2XN31</accession>
<organism evidence="8 9">
    <name type="scientific">Desulfocucumis palustris</name>
    <dbReference type="NCBI Taxonomy" id="1898651"/>
    <lineage>
        <taxon>Bacteria</taxon>
        <taxon>Bacillati</taxon>
        <taxon>Bacillota</taxon>
        <taxon>Clostridia</taxon>
        <taxon>Eubacteriales</taxon>
        <taxon>Desulfocucumaceae</taxon>
        <taxon>Desulfocucumis</taxon>
    </lineage>
</organism>
<evidence type="ECO:0000256" key="4">
    <source>
        <dbReference type="ARBA" id="ARBA00022723"/>
    </source>
</evidence>
<dbReference type="GO" id="GO:0016491">
    <property type="term" value="F:oxidoreductase activity"/>
    <property type="evidence" value="ECO:0007669"/>
    <property type="project" value="InterPro"/>
</dbReference>
<dbReference type="SFLD" id="SFLDG01067">
    <property type="entry name" value="SPASM/twitch_domain_containing"/>
    <property type="match status" value="1"/>
</dbReference>
<keyword evidence="6" id="KW-0411">Iron-sulfur</keyword>
<evidence type="ECO:0000313" key="9">
    <source>
        <dbReference type="Proteomes" id="UP000239549"/>
    </source>
</evidence>
<evidence type="ECO:0000256" key="5">
    <source>
        <dbReference type="ARBA" id="ARBA00023004"/>
    </source>
</evidence>
<dbReference type="InterPro" id="IPR058240">
    <property type="entry name" value="rSAM_sf"/>
</dbReference>
<dbReference type="NCBIfam" id="TIGR04085">
    <property type="entry name" value="rSAM_more_4Fe4S"/>
    <property type="match status" value="1"/>
</dbReference>
<dbReference type="SFLD" id="SFLDS00029">
    <property type="entry name" value="Radical_SAM"/>
    <property type="match status" value="1"/>
</dbReference>
<dbReference type="UniPathway" id="UPA00782"/>
<evidence type="ECO:0000256" key="3">
    <source>
        <dbReference type="ARBA" id="ARBA00022691"/>
    </source>
</evidence>
<dbReference type="AlphaFoldDB" id="A0A2L2XN31"/>
<dbReference type="SFLD" id="SFLDG01384">
    <property type="entry name" value="thioether_bond_formation_requi"/>
    <property type="match status" value="1"/>
</dbReference>
<evidence type="ECO:0000256" key="6">
    <source>
        <dbReference type="ARBA" id="ARBA00023014"/>
    </source>
</evidence>
<evidence type="ECO:0000313" key="8">
    <source>
        <dbReference type="EMBL" id="GBF35756.1"/>
    </source>
</evidence>
<dbReference type="GO" id="GO:0046872">
    <property type="term" value="F:metal ion binding"/>
    <property type="evidence" value="ECO:0007669"/>
    <property type="project" value="UniProtKB-KW"/>
</dbReference>
<dbReference type="InterPro" id="IPR023885">
    <property type="entry name" value="4Fe4S-binding_SPASM_dom"/>
</dbReference>
<comment type="caution">
    <text evidence="8">The sequence shown here is derived from an EMBL/GenBank/DDBJ whole genome shotgun (WGS) entry which is preliminary data.</text>
</comment>
<dbReference type="PROSITE" id="PS51918">
    <property type="entry name" value="RADICAL_SAM"/>
    <property type="match status" value="1"/>
</dbReference>
<name>A0A2L2XN31_9FIRM</name>
<keyword evidence="4" id="KW-0479">Metal-binding</keyword>
<protein>
    <submittedName>
        <fullName evidence="8">Arylsulfatase regulator</fullName>
    </submittedName>
</protein>
<dbReference type="SFLD" id="SFLDG01386">
    <property type="entry name" value="main_SPASM_domain-containing"/>
    <property type="match status" value="1"/>
</dbReference>
<keyword evidence="2" id="KW-0004">4Fe-4S</keyword>
<evidence type="ECO:0000256" key="2">
    <source>
        <dbReference type="ARBA" id="ARBA00022485"/>
    </source>
</evidence>
<sequence length="459" mass="52014">MELKQMKPSFYNFIWPTEDPGKVMIFNSLTTSLAEVGRTHAKLLNTPRFEYNDLPEAAKQFAGGLKQGGFLLEDETDELKILKFAYNSGKYDPRRLGLTIAPTLRCNFACTYCFEQAGKDQDRRDGRHAFMTEQVQQGLLNYIKRAAKTIKGLHIAWFGGEPLLGKEIIFDLSEKILAVAGENNLDYTAHMVTNGYLLAGDPEIVRKLKDSRITGFQITVDGPPEAHNSRRMLKAGGPTFDRILEGIKLLKANEMKVGLRVNVDRSNMDDALKLLNILEDNNLKDIAIHLGHVSPYSSGCKSIENSCATKEEFTVLNQTLQRELRLRGFKAGQTPYYPRVADSCTANQTNTFVLDPDGDMYKCWSEVGDKSARIGNIIDYKGRGKAERMHEIRWLTWEPFETAECLECKILPICMGSCAYKAMFVNSGKPDCAEWKYSLEHYVRDRYNREKEIKNSIPV</sequence>
<feature type="domain" description="Radical SAM core" evidence="7">
    <location>
        <begin position="90"/>
        <end position="327"/>
    </location>
</feature>
<dbReference type="GO" id="GO:0051539">
    <property type="term" value="F:4 iron, 4 sulfur cluster binding"/>
    <property type="evidence" value="ECO:0007669"/>
    <property type="project" value="UniProtKB-KW"/>
</dbReference>
<dbReference type="Gene3D" id="3.20.20.70">
    <property type="entry name" value="Aldolase class I"/>
    <property type="match status" value="1"/>
</dbReference>
<dbReference type="EMBL" id="BFAV01000182">
    <property type="protein sequence ID" value="GBF35756.1"/>
    <property type="molecule type" value="Genomic_DNA"/>
</dbReference>
<reference evidence="9" key="1">
    <citation type="submission" date="2018-02" db="EMBL/GenBank/DDBJ databases">
        <title>Genome sequence of Desulfocucumis palustris strain NAW-5.</title>
        <authorList>
            <person name="Watanabe M."/>
            <person name="Kojima H."/>
            <person name="Fukui M."/>
        </authorList>
    </citation>
    <scope>NUCLEOTIDE SEQUENCE [LARGE SCALE GENOMIC DNA]</scope>
    <source>
        <strain evidence="9">NAW-5</strain>
    </source>
</reference>